<dbReference type="Gene3D" id="1.10.3210.10">
    <property type="entry name" value="Hypothetical protein af1432"/>
    <property type="match status" value="1"/>
</dbReference>
<dbReference type="PANTHER" id="PTHR35795:SF1">
    <property type="entry name" value="BIS(5'-NUCLEOSYL)-TETRAPHOSPHATASE, SYMMETRICAL"/>
    <property type="match status" value="1"/>
</dbReference>
<name>A0A6J4VWL1_9DEIN</name>
<evidence type="ECO:0000259" key="1">
    <source>
        <dbReference type="Pfam" id="PF01966"/>
    </source>
</evidence>
<dbReference type="SUPFAM" id="SSF109604">
    <property type="entry name" value="HD-domain/PDEase-like"/>
    <property type="match status" value="1"/>
</dbReference>
<sequence length="201" mass="22023">MDTPTSLGRSLELTGQLPNDVPRFFARCGHAHTAAHSAQVAAQAGRLAERFGVSMPRAKAAGWLHDVSAVIPNEKRVRVALDYGIEVLPEEEKLPMIVHQKLSARLAHDLFGVADADVLSAVGCHTTLKADASPLDKVVFVADKIAWDQEGKPPYLTELAAALDGSLDRAAFVYLDYLWTRRHTLPVLHPWVAAAHRQLQR</sequence>
<organism evidence="2">
    <name type="scientific">uncultured Truepera sp</name>
    <dbReference type="NCBI Taxonomy" id="543023"/>
    <lineage>
        <taxon>Bacteria</taxon>
        <taxon>Thermotogati</taxon>
        <taxon>Deinococcota</taxon>
        <taxon>Deinococci</taxon>
        <taxon>Trueperales</taxon>
        <taxon>Trueperaceae</taxon>
        <taxon>Truepera</taxon>
        <taxon>environmental samples</taxon>
    </lineage>
</organism>
<evidence type="ECO:0000313" key="2">
    <source>
        <dbReference type="EMBL" id="CAA9587866.1"/>
    </source>
</evidence>
<dbReference type="InterPro" id="IPR003607">
    <property type="entry name" value="HD/PDEase_dom"/>
</dbReference>
<dbReference type="InterPro" id="IPR051094">
    <property type="entry name" value="Diverse_Catalytic_Enzymes"/>
</dbReference>
<dbReference type="InterPro" id="IPR006674">
    <property type="entry name" value="HD_domain"/>
</dbReference>
<protein>
    <recommendedName>
        <fullName evidence="1">HD domain-containing protein</fullName>
    </recommendedName>
</protein>
<gene>
    <name evidence="2" type="ORF">AVDCRST_MAG86-3936</name>
</gene>
<reference evidence="2" key="1">
    <citation type="submission" date="2020-02" db="EMBL/GenBank/DDBJ databases">
        <authorList>
            <person name="Meier V. D."/>
        </authorList>
    </citation>
    <scope>NUCLEOTIDE SEQUENCE</scope>
    <source>
        <strain evidence="2">AVDCRST_MAG86</strain>
    </source>
</reference>
<dbReference type="EMBL" id="CADCWP010000351">
    <property type="protein sequence ID" value="CAA9587866.1"/>
    <property type="molecule type" value="Genomic_DNA"/>
</dbReference>
<dbReference type="CDD" id="cd00077">
    <property type="entry name" value="HDc"/>
    <property type="match status" value="1"/>
</dbReference>
<dbReference type="AlphaFoldDB" id="A0A6J4VWL1"/>
<proteinExistence type="predicted"/>
<dbReference type="Pfam" id="PF01966">
    <property type="entry name" value="HD"/>
    <property type="match status" value="1"/>
</dbReference>
<feature type="domain" description="HD" evidence="1">
    <location>
        <begin position="34"/>
        <end position="147"/>
    </location>
</feature>
<accession>A0A6J4VWL1</accession>
<dbReference type="PANTHER" id="PTHR35795">
    <property type="entry name" value="SLR1885 PROTEIN"/>
    <property type="match status" value="1"/>
</dbReference>